<dbReference type="SUPFAM" id="SSF103657">
    <property type="entry name" value="BAR/IMD domain-like"/>
    <property type="match status" value="1"/>
</dbReference>
<comment type="subcellular location">
    <subcellularLocation>
        <location evidence="2">Cytoplasm</location>
    </subcellularLocation>
    <subcellularLocation>
        <location evidence="3">Golgi apparatus</location>
    </subcellularLocation>
    <subcellularLocation>
        <location evidence="1">Membrane</location>
        <topology evidence="1">Peripheral membrane protein</topology>
        <orientation evidence="1">Cytoplasmic side</orientation>
    </subcellularLocation>
</comment>
<evidence type="ECO:0000256" key="1">
    <source>
        <dbReference type="ARBA" id="ARBA00004287"/>
    </source>
</evidence>
<evidence type="ECO:0000256" key="12">
    <source>
        <dbReference type="SAM" id="MobiDB-lite"/>
    </source>
</evidence>
<feature type="region of interest" description="Disordered" evidence="12">
    <location>
        <begin position="1"/>
        <end position="146"/>
    </location>
</feature>
<dbReference type="InterPro" id="IPR036871">
    <property type="entry name" value="PX_dom_sf"/>
</dbReference>
<dbReference type="STRING" id="1081109.A0A167ZCD8"/>
<evidence type="ECO:0000256" key="7">
    <source>
        <dbReference type="ARBA" id="ARBA00022553"/>
    </source>
</evidence>
<dbReference type="GO" id="GO:0005794">
    <property type="term" value="C:Golgi apparatus"/>
    <property type="evidence" value="ECO:0007669"/>
    <property type="project" value="UniProtKB-SubCell"/>
</dbReference>
<dbReference type="GO" id="GO:0042147">
    <property type="term" value="P:retrograde transport, endosome to Golgi"/>
    <property type="evidence" value="ECO:0007669"/>
    <property type="project" value="EnsemblFungi"/>
</dbReference>
<keyword evidence="10" id="KW-0472">Membrane</keyword>
<dbReference type="PANTHER" id="PTHR10555">
    <property type="entry name" value="SORTING NEXIN"/>
    <property type="match status" value="1"/>
</dbReference>
<dbReference type="SUPFAM" id="SSF64268">
    <property type="entry name" value="PX domain"/>
    <property type="match status" value="1"/>
</dbReference>
<dbReference type="AlphaFoldDB" id="A0A167ZCD8"/>
<dbReference type="GO" id="GO:0005768">
    <property type="term" value="C:endosome"/>
    <property type="evidence" value="ECO:0007669"/>
    <property type="project" value="EnsemblFungi"/>
</dbReference>
<dbReference type="PROSITE" id="PS50195">
    <property type="entry name" value="PX"/>
    <property type="match status" value="1"/>
</dbReference>
<dbReference type="GO" id="GO:0006886">
    <property type="term" value="P:intracellular protein transport"/>
    <property type="evidence" value="ECO:0007669"/>
    <property type="project" value="EnsemblFungi"/>
</dbReference>
<proteinExistence type="inferred from homology"/>
<dbReference type="Proteomes" id="UP000078544">
    <property type="component" value="Unassembled WGS sequence"/>
</dbReference>
<keyword evidence="5" id="KW-0813">Transport</keyword>
<dbReference type="Pfam" id="PF09325">
    <property type="entry name" value="Vps5"/>
    <property type="match status" value="1"/>
</dbReference>
<evidence type="ECO:0000313" key="14">
    <source>
        <dbReference type="EMBL" id="KZZ92474.1"/>
    </source>
</evidence>
<evidence type="ECO:0000256" key="9">
    <source>
        <dbReference type="ARBA" id="ARBA00023034"/>
    </source>
</evidence>
<evidence type="ECO:0000259" key="13">
    <source>
        <dbReference type="PROSITE" id="PS50195"/>
    </source>
</evidence>
<keyword evidence="8" id="KW-0653">Protein transport</keyword>
<evidence type="ECO:0000256" key="11">
    <source>
        <dbReference type="SAM" id="Coils"/>
    </source>
</evidence>
<dbReference type="Gene3D" id="1.20.1270.60">
    <property type="entry name" value="Arfaptin homology (AH) domain/BAR domain"/>
    <property type="match status" value="1"/>
</dbReference>
<keyword evidence="6" id="KW-0963">Cytoplasm</keyword>
<dbReference type="CDD" id="cd07627">
    <property type="entry name" value="BAR_Vps5p"/>
    <property type="match status" value="1"/>
</dbReference>
<reference evidence="14 15" key="1">
    <citation type="journal article" date="2016" name="Genome Biol. Evol.">
        <title>Divergent and convergent evolution of fungal pathogenicity.</title>
        <authorList>
            <person name="Shang Y."/>
            <person name="Xiao G."/>
            <person name="Zheng P."/>
            <person name="Cen K."/>
            <person name="Zhan S."/>
            <person name="Wang C."/>
        </authorList>
    </citation>
    <scope>NUCLEOTIDE SEQUENCE [LARGE SCALE GENOMIC DNA]</scope>
    <source>
        <strain evidence="14 15">RCEF 2490</strain>
    </source>
</reference>
<evidence type="ECO:0000313" key="15">
    <source>
        <dbReference type="Proteomes" id="UP000078544"/>
    </source>
</evidence>
<evidence type="ECO:0000256" key="10">
    <source>
        <dbReference type="ARBA" id="ARBA00023136"/>
    </source>
</evidence>
<gene>
    <name evidence="14" type="ORF">AAL_06100</name>
</gene>
<feature type="region of interest" description="Disordered" evidence="12">
    <location>
        <begin position="528"/>
        <end position="556"/>
    </location>
</feature>
<dbReference type="SMART" id="SM00312">
    <property type="entry name" value="PX"/>
    <property type="match status" value="1"/>
</dbReference>
<keyword evidence="9" id="KW-0333">Golgi apparatus</keyword>
<dbReference type="EMBL" id="AZGY01000015">
    <property type="protein sequence ID" value="KZZ92474.1"/>
    <property type="molecule type" value="Genomic_DNA"/>
</dbReference>
<dbReference type="FunFam" id="3.30.1520.10:FF:000013">
    <property type="entry name" value="Putative Sorting nexin 3"/>
    <property type="match status" value="1"/>
</dbReference>
<feature type="compositionally biased region" description="Low complexity" evidence="12">
    <location>
        <begin position="90"/>
        <end position="101"/>
    </location>
</feature>
<dbReference type="GO" id="GO:0035091">
    <property type="term" value="F:phosphatidylinositol binding"/>
    <property type="evidence" value="ECO:0007669"/>
    <property type="project" value="InterPro"/>
</dbReference>
<dbReference type="GO" id="GO:0030904">
    <property type="term" value="C:retromer complex"/>
    <property type="evidence" value="ECO:0007669"/>
    <property type="project" value="EnsemblFungi"/>
</dbReference>
<dbReference type="Pfam" id="PF00787">
    <property type="entry name" value="PX"/>
    <property type="match status" value="1"/>
</dbReference>
<dbReference type="OrthoDB" id="271164at2759"/>
<feature type="coiled-coil region" evidence="11">
    <location>
        <begin position="438"/>
        <end position="465"/>
    </location>
</feature>
<keyword evidence="15" id="KW-1185">Reference proteome</keyword>
<evidence type="ECO:0000256" key="4">
    <source>
        <dbReference type="ARBA" id="ARBA00010883"/>
    </source>
</evidence>
<dbReference type="GO" id="GO:0045053">
    <property type="term" value="P:protein retention in Golgi apparatus"/>
    <property type="evidence" value="ECO:0007669"/>
    <property type="project" value="TreeGrafter"/>
</dbReference>
<feature type="compositionally biased region" description="Basic and acidic residues" evidence="12">
    <location>
        <begin position="543"/>
        <end position="556"/>
    </location>
</feature>
<keyword evidence="7" id="KW-0597">Phosphoprotein</keyword>
<dbReference type="InterPro" id="IPR001683">
    <property type="entry name" value="PX_dom"/>
</dbReference>
<dbReference type="PANTHER" id="PTHR10555:SF170">
    <property type="entry name" value="FI18122P1"/>
    <property type="match status" value="1"/>
</dbReference>
<sequence length="556" mass="62345">MDVEESPWADSGHNSQQQSQAKAATSQPLPSQSASPTARPARGPRRLVAQTTRLEAVEDPLGPLSAAADDNDAGSDAPPAPPQKEQMVIRTTMPQQQQQTRRPIDPHHIEEDDFKSPGGPRAPPPVDVATPSSVRSTTQPSVSVEQAAKPSFHITVGDPVKIGDLTSSHIVYSVRTRTSSRAYKQSEFEVKRRYRDFLWLYNTLHANNPGCIVPAPPEKQAVGRFDSNFVESRRAALEKMLNKTAGHPILQHDADLKLFLESEAFNVDIKHREHKEPLPSESKGVLGSLGISVGRGDKFVEQDDWFHDRKVYLDALENQLKGLLKAMETMVGQRKMMAEAAGDFSASLHALSTVELSPSLSGPLDALSELQLTIRDVYDRQAQQDVLTLGIIIEEYIRLINSTKQAFSQRQKGFYAWHAAESELQKKKSTQDKLLRQGKSQQDRLNQMNAEVGEAEKKVHQARLLFEEMGRLMRTEIDRFEKEKVEDFKSGVETFLESAVEAQKELIEKWETFLMQLDAEDDESVFYRPPIYQQQSKPPGDTAIDRARARMDEDSD</sequence>
<protein>
    <submittedName>
        <fullName evidence="14">Vps5</fullName>
    </submittedName>
</protein>
<evidence type="ECO:0000256" key="6">
    <source>
        <dbReference type="ARBA" id="ARBA00022490"/>
    </source>
</evidence>
<evidence type="ECO:0000256" key="3">
    <source>
        <dbReference type="ARBA" id="ARBA00004555"/>
    </source>
</evidence>
<dbReference type="FunFam" id="1.20.1270.60:FF:000022">
    <property type="entry name" value="Sorting nexin 3 protein"/>
    <property type="match status" value="1"/>
</dbReference>
<comment type="similarity">
    <text evidence="4">Belongs to the sorting nexin family.</text>
</comment>
<dbReference type="InterPro" id="IPR035803">
    <property type="entry name" value="BAR_Vps5"/>
</dbReference>
<accession>A0A167ZCD8</accession>
<feature type="compositionally biased region" description="Low complexity" evidence="12">
    <location>
        <begin position="15"/>
        <end position="27"/>
    </location>
</feature>
<dbReference type="GO" id="GO:0005829">
    <property type="term" value="C:cytosol"/>
    <property type="evidence" value="ECO:0007669"/>
    <property type="project" value="GOC"/>
</dbReference>
<dbReference type="GO" id="GO:0005628">
    <property type="term" value="C:prospore membrane"/>
    <property type="evidence" value="ECO:0007669"/>
    <property type="project" value="EnsemblFungi"/>
</dbReference>
<organism evidence="14 15">
    <name type="scientific">Moelleriella libera RCEF 2490</name>
    <dbReference type="NCBI Taxonomy" id="1081109"/>
    <lineage>
        <taxon>Eukaryota</taxon>
        <taxon>Fungi</taxon>
        <taxon>Dikarya</taxon>
        <taxon>Ascomycota</taxon>
        <taxon>Pezizomycotina</taxon>
        <taxon>Sordariomycetes</taxon>
        <taxon>Hypocreomycetidae</taxon>
        <taxon>Hypocreales</taxon>
        <taxon>Clavicipitaceae</taxon>
        <taxon>Moelleriella</taxon>
    </lineage>
</organism>
<dbReference type="InterPro" id="IPR027267">
    <property type="entry name" value="AH/BAR_dom_sf"/>
</dbReference>
<keyword evidence="11" id="KW-0175">Coiled coil</keyword>
<evidence type="ECO:0000256" key="8">
    <source>
        <dbReference type="ARBA" id="ARBA00022927"/>
    </source>
</evidence>
<comment type="caution">
    <text evidence="14">The sequence shown here is derived from an EMBL/GenBank/DDBJ whole genome shotgun (WGS) entry which is preliminary data.</text>
</comment>
<feature type="domain" description="PX" evidence="13">
    <location>
        <begin position="150"/>
        <end position="266"/>
    </location>
</feature>
<dbReference type="Gene3D" id="3.30.1520.10">
    <property type="entry name" value="Phox-like domain"/>
    <property type="match status" value="1"/>
</dbReference>
<name>A0A167ZCD8_9HYPO</name>
<feature type="compositionally biased region" description="Polar residues" evidence="12">
    <location>
        <begin position="130"/>
        <end position="144"/>
    </location>
</feature>
<dbReference type="CDD" id="cd06861">
    <property type="entry name" value="PX_Vps5p"/>
    <property type="match status" value="1"/>
</dbReference>
<evidence type="ECO:0000256" key="2">
    <source>
        <dbReference type="ARBA" id="ARBA00004496"/>
    </source>
</evidence>
<evidence type="ECO:0000256" key="5">
    <source>
        <dbReference type="ARBA" id="ARBA00022448"/>
    </source>
</evidence>
<dbReference type="InterPro" id="IPR015404">
    <property type="entry name" value="Vps5_C"/>
</dbReference>
<dbReference type="GO" id="GO:0032120">
    <property type="term" value="P:ascospore-type prospore membrane formation"/>
    <property type="evidence" value="ECO:0007669"/>
    <property type="project" value="EnsemblFungi"/>
</dbReference>
<dbReference type="InterPro" id="IPR037868">
    <property type="entry name" value="PX_Vps5"/>
</dbReference>